<sequence>MRLIYYVLFLFCSLGANLVKAGPTLDLDTYDPEEFNLVLTRRSGFVIEQFSPKPNDEITRVTVSGVELFGSDGSETVSNVEVYSVRSVPQIVEIKLTNARAPLRLRKQGNEYQQIDDTQFVEFLNKMGDGTFTANLGFTLNLESKFTPRNLFKMNEEFVDGVETRVFTPESQPQIKLVKEGPFTVATASSDEHFTKVTVSLNRKRMSLALVESSKIGTPHAYYFHKTSSWKPVDKKEYERLLAALHPVNVYEKVTLDINEPNYQHFQEVRDYDAGLTEMVFNPLPGYELTKVTLGFTELWSSNVNRSSKVVVYSVRNVVKLVKVEVRNAEGQITDVLLSEHEGGFSPVNQAEFSDRVQGLKRSPSGPVTQGHVSGTLDVASPNLGEFQVVTRFFRGVQYKEFSRVDGQSIPKVESLGSVVFEATSNIAVTHVNVFLKEGVPTLYQVSGVVAGSEPFNSLLKLDHGIAVGVDSREFQEFLATAPNPPSVSTQLTLDLAEPAQDHVEVYTSKVYGLDNTVAQAHDGFYFSDISFGDKFVWTHQDHPDVFVNQAVAFRNRAVGDDFKLLELEGFKNGKYVSFYFDVLLGHWRKIDQATFQNKFRLLKFPELSQPEPVQSESKHPADFVLPSVTEAEPVVSTVPEEPVVPTVQETPEEPGWHTAPAAPEEPEWHAAPTVPETPEQPAVPEALEEPSTSTGPESANEMPGQTVPLPESNEHQVVHLDTENLDESTVSMIAGNEEGYYFKSYAPRSRVDIASVHGPNGFNFDGKGARHVTLVKFFWVHTKLVGATLFTVTPVGRIPFVYYYTFKDGKWDYTFSNSRLTELLAKESAYTDDQKADLERMRQHTENIHRALEKLKDQEMKEIENRRKQEEKENKVVMPKKLSHKTRLYDEMADLDQHPPPKAAEVVEETEEQLEKRRHSYAGGDKILVESELLYFELSNPKTNEFVHTKDYVCMGLNSIDVTPFAGRYLHVVSLHGKRVWVSSDKRRATNMQVFYADNQIVGALLKLTSVVRGTTITGEEFDYLFVKDGELQKVNVADFMNLANIRFQSAALVNLTTAPKTQ</sequence>
<evidence type="ECO:0000256" key="2">
    <source>
        <dbReference type="SAM" id="MobiDB-lite"/>
    </source>
</evidence>
<dbReference type="Proteomes" id="UP000244803">
    <property type="component" value="Chromosome 1"/>
</dbReference>
<evidence type="ECO:0000256" key="1">
    <source>
        <dbReference type="SAM" id="Coils"/>
    </source>
</evidence>
<feature type="signal peptide" evidence="3">
    <location>
        <begin position="1"/>
        <end position="21"/>
    </location>
</feature>
<feature type="region of interest" description="Disordered" evidence="2">
    <location>
        <begin position="646"/>
        <end position="710"/>
    </location>
</feature>
<feature type="coiled-coil region" evidence="1">
    <location>
        <begin position="836"/>
        <end position="874"/>
    </location>
</feature>
<organism evidence="4 5">
    <name type="scientific">Theileria orientalis</name>
    <dbReference type="NCBI Taxonomy" id="68886"/>
    <lineage>
        <taxon>Eukaryota</taxon>
        <taxon>Sar</taxon>
        <taxon>Alveolata</taxon>
        <taxon>Apicomplexa</taxon>
        <taxon>Aconoidasida</taxon>
        <taxon>Piroplasmida</taxon>
        <taxon>Theileriidae</taxon>
        <taxon>Theileria</taxon>
    </lineage>
</organism>
<keyword evidence="3" id="KW-0732">Signal</keyword>
<name>A0A976QUW1_THEOR</name>
<dbReference type="EMBL" id="CP056065">
    <property type="protein sequence ID" value="UKJ88346.2"/>
    <property type="molecule type" value="Genomic_DNA"/>
</dbReference>
<dbReference type="Pfam" id="PF04385">
    <property type="entry name" value="FAINT"/>
    <property type="match status" value="1"/>
</dbReference>
<evidence type="ECO:0000313" key="5">
    <source>
        <dbReference type="Proteomes" id="UP000244803"/>
    </source>
</evidence>
<dbReference type="AlphaFoldDB" id="A0A976QUW1"/>
<gene>
    <name evidence="4" type="ORF">MACJ_000790</name>
</gene>
<evidence type="ECO:0000313" key="4">
    <source>
        <dbReference type="EMBL" id="UKJ88346.2"/>
    </source>
</evidence>
<proteinExistence type="predicted"/>
<keyword evidence="1" id="KW-0175">Coiled coil</keyword>
<dbReference type="InterPro" id="IPR007480">
    <property type="entry name" value="DUF529"/>
</dbReference>
<protein>
    <submittedName>
        <fullName evidence="4">Uncharacterized protein</fullName>
    </submittedName>
</protein>
<dbReference type="OrthoDB" id="361779at2759"/>
<reference evidence="4" key="1">
    <citation type="submission" date="2022-07" db="EMBL/GenBank/DDBJ databases">
        <title>Evaluation of T. orientalis genome assembly methods using nanopore sequencing and analysis of variation between genomes.</title>
        <authorList>
            <person name="Yam J."/>
            <person name="Micallef M.L."/>
            <person name="Liu M."/>
            <person name="Djordjevic S.P."/>
            <person name="Bogema D.R."/>
            <person name="Jenkins C."/>
        </authorList>
    </citation>
    <scope>NUCLEOTIDE SEQUENCE</scope>
    <source>
        <strain evidence="4">Fish Creek</strain>
    </source>
</reference>
<evidence type="ECO:0000256" key="3">
    <source>
        <dbReference type="SAM" id="SignalP"/>
    </source>
</evidence>
<feature type="chain" id="PRO_5036735560" evidence="3">
    <location>
        <begin position="22"/>
        <end position="1064"/>
    </location>
</feature>
<accession>A0A976QUW1</accession>